<feature type="transmembrane region" description="Helical" evidence="1">
    <location>
        <begin position="88"/>
        <end position="109"/>
    </location>
</feature>
<evidence type="ECO:0000256" key="1">
    <source>
        <dbReference type="SAM" id="Phobius"/>
    </source>
</evidence>
<reference evidence="4" key="1">
    <citation type="submission" date="2016-11" db="EMBL/GenBank/DDBJ databases">
        <authorList>
            <person name="Varghese N."/>
            <person name="Submissions S."/>
        </authorList>
    </citation>
    <scope>NUCLEOTIDE SEQUENCE [LARGE SCALE GENOMIC DNA]</scope>
    <source>
        <strain evidence="4">DSM 15449</strain>
    </source>
</reference>
<keyword evidence="2" id="KW-0732">Signal</keyword>
<protein>
    <recommendedName>
        <fullName evidence="5">TrbC/VIRB2 family protein</fullName>
    </recommendedName>
</protein>
<accession>A0A1M5Q7V1</accession>
<feature type="chain" id="PRO_5012657730" description="TrbC/VIRB2 family protein" evidence="2">
    <location>
        <begin position="29"/>
        <end position="110"/>
    </location>
</feature>
<feature type="signal peptide" evidence="2">
    <location>
        <begin position="1"/>
        <end position="28"/>
    </location>
</feature>
<dbReference type="OrthoDB" id="2656680at2"/>
<gene>
    <name evidence="3" type="ORF">SAMN02746098_00162</name>
</gene>
<organism evidence="3 4">
    <name type="scientific">Desulfosporosinus lacus DSM 15449</name>
    <dbReference type="NCBI Taxonomy" id="1121420"/>
    <lineage>
        <taxon>Bacteria</taxon>
        <taxon>Bacillati</taxon>
        <taxon>Bacillota</taxon>
        <taxon>Clostridia</taxon>
        <taxon>Eubacteriales</taxon>
        <taxon>Desulfitobacteriaceae</taxon>
        <taxon>Desulfosporosinus</taxon>
    </lineage>
</organism>
<keyword evidence="1" id="KW-0472">Membrane</keyword>
<dbReference type="EMBL" id="FQXJ01000003">
    <property type="protein sequence ID" value="SHH09861.1"/>
    <property type="molecule type" value="Genomic_DNA"/>
</dbReference>
<evidence type="ECO:0008006" key="5">
    <source>
        <dbReference type="Google" id="ProtNLM"/>
    </source>
</evidence>
<dbReference type="Proteomes" id="UP000183954">
    <property type="component" value="Unassembled WGS sequence"/>
</dbReference>
<dbReference type="RefSeq" id="WP_073027096.1">
    <property type="nucleotide sequence ID" value="NZ_FQXJ01000003.1"/>
</dbReference>
<evidence type="ECO:0000313" key="3">
    <source>
        <dbReference type="EMBL" id="SHH09861.1"/>
    </source>
</evidence>
<sequence>MLKNYKKTILAVIFMTVFLLSFPHAAFAEDIASSKIFTGSMKLFEDLGKALMIAAPVAGVPILAYFWLRRGAADEMDQKSWNKRIVVALISVLGVELTGVIISVAMYYYA</sequence>
<keyword evidence="1" id="KW-0812">Transmembrane</keyword>
<evidence type="ECO:0000256" key="2">
    <source>
        <dbReference type="SAM" id="SignalP"/>
    </source>
</evidence>
<keyword evidence="4" id="KW-1185">Reference proteome</keyword>
<keyword evidence="1" id="KW-1133">Transmembrane helix</keyword>
<proteinExistence type="predicted"/>
<dbReference type="STRING" id="1121420.SAMN02746098_00162"/>
<feature type="transmembrane region" description="Helical" evidence="1">
    <location>
        <begin position="47"/>
        <end position="68"/>
    </location>
</feature>
<dbReference type="AlphaFoldDB" id="A0A1M5Q7V1"/>
<name>A0A1M5Q7V1_9FIRM</name>
<evidence type="ECO:0000313" key="4">
    <source>
        <dbReference type="Proteomes" id="UP000183954"/>
    </source>
</evidence>